<dbReference type="Pfam" id="PF00148">
    <property type="entry name" value="Oxidored_nitro"/>
    <property type="match status" value="1"/>
</dbReference>
<reference evidence="3" key="2">
    <citation type="submission" date="2015-11" db="EMBL/GenBank/DDBJ databases">
        <authorList>
            <person name="Zhang Y."/>
            <person name="Guo Z."/>
        </authorList>
    </citation>
    <scope>NUCLEOTIDE SEQUENCE</scope>
    <source>
        <strain evidence="3">1</strain>
    </source>
</reference>
<dbReference type="EMBL" id="AP014854">
    <property type="protein sequence ID" value="BAS00312.1"/>
    <property type="molecule type" value="Genomic_DNA"/>
</dbReference>
<dbReference type="SUPFAM" id="SSF53807">
    <property type="entry name" value="Helical backbone' metal receptor"/>
    <property type="match status" value="1"/>
</dbReference>
<feature type="domain" description="Nitrogenase/oxidoreductase component 1" evidence="1">
    <location>
        <begin position="32"/>
        <end position="455"/>
    </location>
</feature>
<reference evidence="4" key="3">
    <citation type="journal article" date="2016" name="Genome Announc.">
        <title>Revised genome sequence of the purple photosynthetic bacterium Blastochloris viridis.</title>
        <authorList>
            <person name="Liu L.N."/>
            <person name="Faulkner M."/>
            <person name="Liu X."/>
            <person name="Huang F."/>
            <person name="Darby A.C."/>
            <person name="Hall N."/>
        </authorList>
    </citation>
    <scope>NUCLEOTIDE SEQUENCE [LARGE SCALE GENOMIC DNA]</scope>
    <source>
        <strain evidence="4">ATCC 19567 / DSM 133 / F</strain>
    </source>
</reference>
<dbReference type="Gene3D" id="3.40.50.1980">
    <property type="entry name" value="Nitrogenase molybdenum iron protein domain"/>
    <property type="match status" value="3"/>
</dbReference>
<protein>
    <submittedName>
        <fullName evidence="3">Nitrogenase molybdenum-iron protein beta chain</fullName>
        <ecNumber evidence="3">1.18.6.1</ecNumber>
    </submittedName>
</protein>
<dbReference type="AlphaFoldDB" id="A0A0H5BIP0"/>
<dbReference type="KEGG" id="bvr:BVIR_2016"/>
<accession>A0A0H5BIP0</accession>
<dbReference type="PANTHER" id="PTHR33712:SF7">
    <property type="entry name" value="LIGHT-INDEPENDENT PROTOCHLOROPHYLLIDE REDUCTASE SUBUNIT B"/>
    <property type="match status" value="1"/>
</dbReference>
<dbReference type="GO" id="GO:0016163">
    <property type="term" value="F:nitrogenase activity"/>
    <property type="evidence" value="ECO:0007669"/>
    <property type="project" value="UniProtKB-EC"/>
</dbReference>
<dbReference type="RefSeq" id="WP_055037501.1">
    <property type="nucleotide sequence ID" value="NZ_AP014854.2"/>
</dbReference>
<dbReference type="Proteomes" id="UP000065734">
    <property type="component" value="Chromosome I"/>
</dbReference>
<keyword evidence="4" id="KW-1185">Reference proteome</keyword>
<dbReference type="InterPro" id="IPR050152">
    <property type="entry name" value="ChlB/BchB/BchZ"/>
</dbReference>
<reference evidence="2" key="1">
    <citation type="journal article" date="2015" name="Genome Announc.">
        <title>Complete Genome Sequence of the Bacteriochlorophyll b-Producing Photosynthetic Bacterium Blastochloris viridis.</title>
        <authorList>
            <person name="Tsukatani Y."/>
            <person name="Hirose Y."/>
            <person name="Harada J."/>
            <person name="Misawa N."/>
            <person name="Mori K."/>
            <person name="Inoue K."/>
            <person name="Tamiaki H."/>
        </authorList>
    </citation>
    <scope>NUCLEOTIDE SEQUENCE [LARGE SCALE GENOMIC DNA]</scope>
    <source>
        <strain evidence="2">DSM 133</strain>
    </source>
</reference>
<organism evidence="3 4">
    <name type="scientific">Blastochloris viridis</name>
    <name type="common">Rhodopseudomonas viridis</name>
    <dbReference type="NCBI Taxonomy" id="1079"/>
    <lineage>
        <taxon>Bacteria</taxon>
        <taxon>Pseudomonadati</taxon>
        <taxon>Pseudomonadota</taxon>
        <taxon>Alphaproteobacteria</taxon>
        <taxon>Hyphomicrobiales</taxon>
        <taxon>Blastochloridaceae</taxon>
        <taxon>Blastochloris</taxon>
    </lineage>
</organism>
<dbReference type="EMBL" id="LN907867">
    <property type="protein sequence ID" value="CUU42449.1"/>
    <property type="molecule type" value="Genomic_DNA"/>
</dbReference>
<dbReference type="STRING" id="1079.BVIR_2016"/>
<dbReference type="OrthoDB" id="9802175at2"/>
<dbReference type="InterPro" id="IPR000510">
    <property type="entry name" value="Nase/OxRdtase_comp1"/>
</dbReference>
<dbReference type="PATRIC" id="fig|1079.6.peg.2091"/>
<sequence length="460" mass="50358">MVLVPLKKRAETKPGRSDLAGPIEQARYVCSLGAMQSAAAIPGVIPITHCGPGCVSKQYRSLVYANGYQGGGRSGAGVAPSTNASQREVIFGGGDRLRELIEATLDILDADLFVVVTGCISDLVGDDVGSVVRDFQKRDVPIVYAETGGFRGNNFIGHDVVTRAIIDQLGGEPDHATQRGLVNLWSLLPYQNTFWRGDLAEIKRVLEGIGLKVNVLFGPSSHGLAEWRTIPQAQFNLVLSPWLGLSTARHLEAKYGQPFLHVPVIPIGAKQTGEFLREVGAFAGLPGADVEKFIKAEEKEYYDYLLSFSEFYSERRSAMPTRAAVIGDAAYVLALTKFLVRQLGFIPARQIITDNTPGEHRDAIRDAFRAIDHDVSTEVDFIEDGYNVHTLLRQTDFGHKPPILFGTSWERTITKELDGFLVEVGFPVSHEVVISRSNVGYRGALTLIERIYSTIVSRSG</sequence>
<evidence type="ECO:0000313" key="3">
    <source>
        <dbReference type="EMBL" id="CUU42449.1"/>
    </source>
</evidence>
<name>A0A0H5BIP0_BLAVI</name>
<dbReference type="PANTHER" id="PTHR33712">
    <property type="entry name" value="LIGHT-INDEPENDENT PROTOCHLOROPHYLLIDE REDUCTASE SUBUNIT B"/>
    <property type="match status" value="1"/>
</dbReference>
<gene>
    <name evidence="3" type="primary">nifK_2</name>
    <name evidence="2" type="ORF">BV133_2718</name>
    <name evidence="3" type="ORF">BVIRIDIS_14610</name>
</gene>
<keyword evidence="3" id="KW-0560">Oxidoreductase</keyword>
<proteinExistence type="predicted"/>
<dbReference type="EC" id="1.18.6.1" evidence="3"/>
<evidence type="ECO:0000259" key="1">
    <source>
        <dbReference type="Pfam" id="PF00148"/>
    </source>
</evidence>
<evidence type="ECO:0000313" key="4">
    <source>
        <dbReference type="Proteomes" id="UP000065734"/>
    </source>
</evidence>
<dbReference type="CDD" id="cd01971">
    <property type="entry name" value="Nitrogenase_VnfN_like"/>
    <property type="match status" value="1"/>
</dbReference>
<evidence type="ECO:0000313" key="2">
    <source>
        <dbReference type="EMBL" id="BAS00312.1"/>
    </source>
</evidence>